<gene>
    <name evidence="3" type="ORF">KSF_074940</name>
</gene>
<accession>A0A8J3IY98</accession>
<dbReference type="AlphaFoldDB" id="A0A8J3IY98"/>
<name>A0A8J3IY98_9CHLR</name>
<reference evidence="3" key="1">
    <citation type="submission" date="2020-10" db="EMBL/GenBank/DDBJ databases">
        <title>Taxonomic study of unclassified bacteria belonging to the class Ktedonobacteria.</title>
        <authorList>
            <person name="Yabe S."/>
            <person name="Wang C.M."/>
            <person name="Zheng Y."/>
            <person name="Sakai Y."/>
            <person name="Cavaletti L."/>
            <person name="Monciardini P."/>
            <person name="Donadio S."/>
        </authorList>
    </citation>
    <scope>NUCLEOTIDE SEQUENCE</scope>
    <source>
        <strain evidence="3">ID150040</strain>
    </source>
</reference>
<evidence type="ECO:0000259" key="2">
    <source>
        <dbReference type="SMART" id="SM01040"/>
    </source>
</evidence>
<dbReference type="Proteomes" id="UP000597444">
    <property type="component" value="Unassembled WGS sequence"/>
</dbReference>
<comment type="caution">
    <text evidence="3">The sequence shown here is derived from an EMBL/GenBank/DDBJ whole genome shotgun (WGS) entry which is preliminary data.</text>
</comment>
<dbReference type="InterPro" id="IPR003497">
    <property type="entry name" value="BRO_N_domain"/>
</dbReference>
<proteinExistence type="predicted"/>
<feature type="compositionally biased region" description="Polar residues" evidence="1">
    <location>
        <begin position="300"/>
        <end position="316"/>
    </location>
</feature>
<dbReference type="SMART" id="SM01040">
    <property type="entry name" value="Bro-N"/>
    <property type="match status" value="1"/>
</dbReference>
<sequence>MVDSQQGKQNMELIPIPHEALGNQDTEELVEVRRVWNMDDQLWYYSVIDFIKLLTRSKNPGVYWSALKKRHQEDQGFTDILGKIKELPLRGKDGRLRGAEFATREVMLRLVQTIPSPQAERVRLWLAQVGEEKLQEVEQHTQAEQLRASYIRQGRTPEWADARIQNLLSRNALTDEWLVRGAQQHLHFGLLTGTIHRGTFGITSDTHHHTIKQLPKKVKHPRDHYTEEELGVLTLAELAARRMHEQHDSQGVPQLLQDAQAAGAFGGQVRLQFEALTGQPVVSSQNFLDHPKEKRKKQRTQVSPQPSLFDQQEQDQ</sequence>
<evidence type="ECO:0000313" key="4">
    <source>
        <dbReference type="Proteomes" id="UP000597444"/>
    </source>
</evidence>
<organism evidence="3 4">
    <name type="scientific">Reticulibacter mediterranei</name>
    <dbReference type="NCBI Taxonomy" id="2778369"/>
    <lineage>
        <taxon>Bacteria</taxon>
        <taxon>Bacillati</taxon>
        <taxon>Chloroflexota</taxon>
        <taxon>Ktedonobacteria</taxon>
        <taxon>Ktedonobacterales</taxon>
        <taxon>Reticulibacteraceae</taxon>
        <taxon>Reticulibacter</taxon>
    </lineage>
</organism>
<evidence type="ECO:0000313" key="3">
    <source>
        <dbReference type="EMBL" id="GHO97446.1"/>
    </source>
</evidence>
<evidence type="ECO:0000256" key="1">
    <source>
        <dbReference type="SAM" id="MobiDB-lite"/>
    </source>
</evidence>
<protein>
    <submittedName>
        <fullName evidence="3">Phage antirepressor</fullName>
    </submittedName>
</protein>
<keyword evidence="4" id="KW-1185">Reference proteome</keyword>
<feature type="region of interest" description="Disordered" evidence="1">
    <location>
        <begin position="284"/>
        <end position="316"/>
    </location>
</feature>
<dbReference type="EMBL" id="BNJK01000001">
    <property type="protein sequence ID" value="GHO97446.1"/>
    <property type="molecule type" value="Genomic_DNA"/>
</dbReference>
<feature type="domain" description="Bro-N" evidence="2">
    <location>
        <begin position="31"/>
        <end position="132"/>
    </location>
</feature>
<dbReference type="RefSeq" id="WP_220208002.1">
    <property type="nucleotide sequence ID" value="NZ_BNJK01000001.1"/>
</dbReference>